<keyword evidence="5" id="KW-0067">ATP-binding</keyword>
<dbReference type="InterPro" id="IPR029056">
    <property type="entry name" value="Ribokinase-like"/>
</dbReference>
<evidence type="ECO:0000313" key="8">
    <source>
        <dbReference type="Proteomes" id="UP000637423"/>
    </source>
</evidence>
<dbReference type="EMBL" id="BMED01000006">
    <property type="protein sequence ID" value="GGC95669.1"/>
    <property type="molecule type" value="Genomic_DNA"/>
</dbReference>
<keyword evidence="4" id="KW-0418">Kinase</keyword>
<evidence type="ECO:0000313" key="7">
    <source>
        <dbReference type="EMBL" id="GGC95669.1"/>
    </source>
</evidence>
<dbReference type="PANTHER" id="PTHR43085">
    <property type="entry name" value="HEXOKINASE FAMILY MEMBER"/>
    <property type="match status" value="1"/>
</dbReference>
<evidence type="ECO:0000256" key="4">
    <source>
        <dbReference type="ARBA" id="ARBA00022777"/>
    </source>
</evidence>
<dbReference type="CDD" id="cd01167">
    <property type="entry name" value="bac_FRK"/>
    <property type="match status" value="1"/>
</dbReference>
<keyword evidence="2" id="KW-0808">Transferase</keyword>
<protein>
    <submittedName>
        <fullName evidence="7">Fructokinase</fullName>
    </submittedName>
</protein>
<proteinExistence type="inferred from homology"/>
<dbReference type="Pfam" id="PF00294">
    <property type="entry name" value="PfkB"/>
    <property type="match status" value="1"/>
</dbReference>
<evidence type="ECO:0000256" key="5">
    <source>
        <dbReference type="ARBA" id="ARBA00022840"/>
    </source>
</evidence>
<evidence type="ECO:0000256" key="1">
    <source>
        <dbReference type="ARBA" id="ARBA00010688"/>
    </source>
</evidence>
<dbReference type="InterPro" id="IPR002173">
    <property type="entry name" value="Carboh/pur_kinase_PfkB_CS"/>
</dbReference>
<reference evidence="7" key="2">
    <citation type="submission" date="2020-09" db="EMBL/GenBank/DDBJ databases">
        <authorList>
            <person name="Sun Q."/>
            <person name="Zhou Y."/>
        </authorList>
    </citation>
    <scope>NUCLEOTIDE SEQUENCE</scope>
    <source>
        <strain evidence="7">CGMCC 1.10998</strain>
    </source>
</reference>
<evidence type="ECO:0000256" key="3">
    <source>
        <dbReference type="ARBA" id="ARBA00022741"/>
    </source>
</evidence>
<name>A0A916V058_9BURK</name>
<organism evidence="7 8">
    <name type="scientific">Undibacterium terreum</name>
    <dbReference type="NCBI Taxonomy" id="1224302"/>
    <lineage>
        <taxon>Bacteria</taxon>
        <taxon>Pseudomonadati</taxon>
        <taxon>Pseudomonadota</taxon>
        <taxon>Betaproteobacteria</taxon>
        <taxon>Burkholderiales</taxon>
        <taxon>Oxalobacteraceae</taxon>
        <taxon>Undibacterium</taxon>
    </lineage>
</organism>
<comment type="similarity">
    <text evidence="1">Belongs to the carbohydrate kinase PfkB family.</text>
</comment>
<feature type="domain" description="Carbohydrate kinase PfkB" evidence="6">
    <location>
        <begin position="15"/>
        <end position="289"/>
    </location>
</feature>
<dbReference type="SUPFAM" id="SSF53613">
    <property type="entry name" value="Ribokinase-like"/>
    <property type="match status" value="1"/>
</dbReference>
<dbReference type="Gene3D" id="3.40.1190.20">
    <property type="match status" value="1"/>
</dbReference>
<keyword evidence="8" id="KW-1185">Reference proteome</keyword>
<dbReference type="Proteomes" id="UP000637423">
    <property type="component" value="Unassembled WGS sequence"/>
</dbReference>
<dbReference type="InterPro" id="IPR011611">
    <property type="entry name" value="PfkB_dom"/>
</dbReference>
<dbReference type="GO" id="GO:0005524">
    <property type="term" value="F:ATP binding"/>
    <property type="evidence" value="ECO:0007669"/>
    <property type="project" value="UniProtKB-KW"/>
</dbReference>
<dbReference type="GO" id="GO:0016301">
    <property type="term" value="F:kinase activity"/>
    <property type="evidence" value="ECO:0007669"/>
    <property type="project" value="UniProtKB-KW"/>
</dbReference>
<evidence type="ECO:0000256" key="2">
    <source>
        <dbReference type="ARBA" id="ARBA00022679"/>
    </source>
</evidence>
<dbReference type="AlphaFoldDB" id="A0A916V058"/>
<dbReference type="PANTHER" id="PTHR43085:SF1">
    <property type="entry name" value="PSEUDOURIDINE KINASE-RELATED"/>
    <property type="match status" value="1"/>
</dbReference>
<dbReference type="PROSITE" id="PS00584">
    <property type="entry name" value="PFKB_KINASES_2"/>
    <property type="match status" value="1"/>
</dbReference>
<evidence type="ECO:0000259" key="6">
    <source>
        <dbReference type="Pfam" id="PF00294"/>
    </source>
</evidence>
<gene>
    <name evidence="7" type="ORF">GCM10011396_48830</name>
</gene>
<reference evidence="7" key="1">
    <citation type="journal article" date="2014" name="Int. J. Syst. Evol. Microbiol.">
        <title>Complete genome sequence of Corynebacterium casei LMG S-19264T (=DSM 44701T), isolated from a smear-ripened cheese.</title>
        <authorList>
            <consortium name="US DOE Joint Genome Institute (JGI-PGF)"/>
            <person name="Walter F."/>
            <person name="Albersmeier A."/>
            <person name="Kalinowski J."/>
            <person name="Ruckert C."/>
        </authorList>
    </citation>
    <scope>NUCLEOTIDE SEQUENCE</scope>
    <source>
        <strain evidence="7">CGMCC 1.10998</strain>
    </source>
</reference>
<dbReference type="InterPro" id="IPR050306">
    <property type="entry name" value="PfkB_Carbo_kinase"/>
</dbReference>
<sequence>MSGLPRFVAAGEALTDMLHTGADSWKAQVGGSTWNVARVLAGLGVQSAFAGAVSQDVFGDALAAANDAAGLDPRFLQRVAKSPLLAMVYQLDPPKYFFVGDDSADLHFDQSQLPAQWQQHAQWVHFGGISLARQPLAGKLVALAEELKQAGVAISYDPNFRALMDKDYDPTLRRMTELADVIKVSDEDLQGLFRSDDIAAAFSTMRQWNPRAIFLFTRGAQGAALYRGDQVWQALPPAIQVVDTVGAGDASIGGLLFSLMSNTGYDDGEHLRFAVAAGAAACTAAGAAPPDLALIRRLFETCALSS</sequence>
<keyword evidence="3" id="KW-0547">Nucleotide-binding</keyword>
<comment type="caution">
    <text evidence="7">The sequence shown here is derived from an EMBL/GenBank/DDBJ whole genome shotgun (WGS) entry which is preliminary data.</text>
</comment>
<dbReference type="RefSeq" id="WP_188568753.1">
    <property type="nucleotide sequence ID" value="NZ_BMED01000006.1"/>
</dbReference>
<accession>A0A916V058</accession>